<evidence type="ECO:0000313" key="5">
    <source>
        <dbReference type="Proteomes" id="UP000507245"/>
    </source>
</evidence>
<evidence type="ECO:0000313" key="4">
    <source>
        <dbReference type="Proteomes" id="UP000507222"/>
    </source>
</evidence>
<dbReference type="Proteomes" id="UP000507222">
    <property type="component" value="Unassembled WGS sequence"/>
</dbReference>
<protein>
    <recommendedName>
        <fullName evidence="6">FAS1 domain-containing protein</fullName>
    </recommendedName>
</protein>
<evidence type="ECO:0000256" key="1">
    <source>
        <dbReference type="SAM" id="MobiDB-lite"/>
    </source>
</evidence>
<reference evidence="3 4" key="2">
    <citation type="submission" date="2020-05" db="EMBL/GenBank/DDBJ databases">
        <authorList>
            <person name="Campoy J."/>
            <person name="Schneeberger K."/>
            <person name="Spophaly S."/>
        </authorList>
    </citation>
    <scope>NUCLEOTIDE SEQUENCE [LARGE SCALE GENOMIC DNA]</scope>
    <source>
        <strain evidence="3">PruArmRojPasFocal</strain>
    </source>
</reference>
<dbReference type="EMBL" id="CAEKKB010000003">
    <property type="protein sequence ID" value="CAB4304951.1"/>
    <property type="molecule type" value="Genomic_DNA"/>
</dbReference>
<name>A0A6J5WWZ7_PRUAR</name>
<accession>A0A6J5WWZ7</accession>
<dbReference type="OrthoDB" id="1934418at2759"/>
<feature type="region of interest" description="Disordered" evidence="1">
    <location>
        <begin position="81"/>
        <end position="110"/>
    </location>
</feature>
<dbReference type="Proteomes" id="UP000507245">
    <property type="component" value="Unassembled WGS sequence"/>
</dbReference>
<dbReference type="AlphaFoldDB" id="A0A6J5WWZ7"/>
<evidence type="ECO:0008006" key="6">
    <source>
        <dbReference type="Google" id="ProtNLM"/>
    </source>
</evidence>
<dbReference type="EMBL" id="CAEKDK010000003">
    <property type="protein sequence ID" value="CAB4274484.1"/>
    <property type="molecule type" value="Genomic_DNA"/>
</dbReference>
<evidence type="ECO:0000313" key="2">
    <source>
        <dbReference type="EMBL" id="CAB4274484.1"/>
    </source>
</evidence>
<keyword evidence="5" id="KW-1185">Reference proteome</keyword>
<dbReference type="InterPro" id="IPR053339">
    <property type="entry name" value="FAS1_domain_protein"/>
</dbReference>
<organism evidence="3 5">
    <name type="scientific">Prunus armeniaca</name>
    <name type="common">Apricot</name>
    <name type="synonym">Armeniaca vulgaris</name>
    <dbReference type="NCBI Taxonomy" id="36596"/>
    <lineage>
        <taxon>Eukaryota</taxon>
        <taxon>Viridiplantae</taxon>
        <taxon>Streptophyta</taxon>
        <taxon>Embryophyta</taxon>
        <taxon>Tracheophyta</taxon>
        <taxon>Spermatophyta</taxon>
        <taxon>Magnoliopsida</taxon>
        <taxon>eudicotyledons</taxon>
        <taxon>Gunneridae</taxon>
        <taxon>Pentapetalae</taxon>
        <taxon>rosids</taxon>
        <taxon>fabids</taxon>
        <taxon>Rosales</taxon>
        <taxon>Rosaceae</taxon>
        <taxon>Amygdaloideae</taxon>
        <taxon>Amygdaleae</taxon>
        <taxon>Prunus</taxon>
    </lineage>
</organism>
<feature type="compositionally biased region" description="Polar residues" evidence="1">
    <location>
        <begin position="81"/>
        <end position="90"/>
    </location>
</feature>
<proteinExistence type="predicted"/>
<gene>
    <name evidence="2" type="ORF">CURHAP_LOCUS23011</name>
    <name evidence="3" type="ORF">ORAREDHAP_LOCUS22778</name>
</gene>
<dbReference type="PANTHER" id="PTHR36069:SF4">
    <property type="entry name" value="FASCICLIN-LIKE ARABINOGALACTAN FAMILY PROTEIN"/>
    <property type="match status" value="1"/>
</dbReference>
<sequence>MPNGQELSGAAVTPHHLQEFILSHSIPTALNFGHLLHFPNGSLVPSSTPSKIISVTHSRRSGLFLNNAKIVTPNVLNLTHQSPCSESMVSSKRDDEASPASDLKKSPTLH</sequence>
<reference evidence="5" key="1">
    <citation type="journal article" date="2020" name="Genome Biol.">
        <title>Gamete binning: chromosome-level and haplotype-resolved genome assembly enabled by high-throughput single-cell sequencing of gamete genomes.</title>
        <authorList>
            <person name="Campoy J.A."/>
            <person name="Sun H."/>
            <person name="Goel M."/>
            <person name="Jiao W.-B."/>
            <person name="Folz-Donahue K."/>
            <person name="Wang N."/>
            <person name="Rubio M."/>
            <person name="Liu C."/>
            <person name="Kukat C."/>
            <person name="Ruiz D."/>
            <person name="Huettel B."/>
            <person name="Schneeberger K."/>
        </authorList>
    </citation>
    <scope>NUCLEOTIDE SEQUENCE [LARGE SCALE GENOMIC DNA]</scope>
    <source>
        <strain evidence="5">cv. Rojo Pasion</strain>
    </source>
</reference>
<dbReference type="PANTHER" id="PTHR36069">
    <property type="entry name" value="EXPRESSED PROTEIN-RELATED"/>
    <property type="match status" value="1"/>
</dbReference>
<evidence type="ECO:0000313" key="3">
    <source>
        <dbReference type="EMBL" id="CAB4304951.1"/>
    </source>
</evidence>